<organism evidence="4 5">
    <name type="scientific">Lates calcarifer</name>
    <name type="common">Barramundi</name>
    <name type="synonym">Holocentrus calcarifer</name>
    <dbReference type="NCBI Taxonomy" id="8187"/>
    <lineage>
        <taxon>Eukaryota</taxon>
        <taxon>Metazoa</taxon>
        <taxon>Chordata</taxon>
        <taxon>Craniata</taxon>
        <taxon>Vertebrata</taxon>
        <taxon>Euteleostomi</taxon>
        <taxon>Actinopterygii</taxon>
        <taxon>Neopterygii</taxon>
        <taxon>Teleostei</taxon>
        <taxon>Neoteleostei</taxon>
        <taxon>Acanthomorphata</taxon>
        <taxon>Carangaria</taxon>
        <taxon>Carangaria incertae sedis</taxon>
        <taxon>Centropomidae</taxon>
        <taxon>Lates</taxon>
    </lineage>
</organism>
<evidence type="ECO:0000256" key="1">
    <source>
        <dbReference type="SAM" id="Phobius"/>
    </source>
</evidence>
<evidence type="ECO:0000313" key="4">
    <source>
        <dbReference type="Proteomes" id="UP000694890"/>
    </source>
</evidence>
<feature type="transmembrane region" description="Helical" evidence="1">
    <location>
        <begin position="406"/>
        <end position="427"/>
    </location>
</feature>
<feature type="chain" id="PRO_5042513035" evidence="2">
    <location>
        <begin position="17"/>
        <end position="432"/>
    </location>
</feature>
<evidence type="ECO:0000259" key="3">
    <source>
        <dbReference type="PROSITE" id="PS50853"/>
    </source>
</evidence>
<keyword evidence="1" id="KW-1133">Transmembrane helix</keyword>
<dbReference type="Proteomes" id="UP000694890">
    <property type="component" value="Unplaced"/>
</dbReference>
<name>A0AAJ7QLF6_LATCA</name>
<proteinExistence type="predicted"/>
<dbReference type="RefSeq" id="XP_018559166.1">
    <property type="nucleotide sequence ID" value="XM_018703650.2"/>
</dbReference>
<evidence type="ECO:0000313" key="5">
    <source>
        <dbReference type="RefSeq" id="XP_018559166.1"/>
    </source>
</evidence>
<dbReference type="GeneID" id="108901964"/>
<gene>
    <name evidence="5" type="primary">LOC108901964</name>
</gene>
<evidence type="ECO:0000256" key="2">
    <source>
        <dbReference type="SAM" id="SignalP"/>
    </source>
</evidence>
<dbReference type="KEGG" id="lcf:108901964"/>
<dbReference type="PROSITE" id="PS50853">
    <property type="entry name" value="FN3"/>
    <property type="match status" value="1"/>
</dbReference>
<dbReference type="InterPro" id="IPR003961">
    <property type="entry name" value="FN3_dom"/>
</dbReference>
<protein>
    <submittedName>
        <fullName evidence="5">Uncharacterized protein LOC108901964</fullName>
    </submittedName>
</protein>
<feature type="signal peptide" evidence="2">
    <location>
        <begin position="1"/>
        <end position="16"/>
    </location>
</feature>
<feature type="domain" description="Fibronectin type-III" evidence="3">
    <location>
        <begin position="297"/>
        <end position="397"/>
    </location>
</feature>
<reference evidence="5" key="1">
    <citation type="submission" date="2025-08" db="UniProtKB">
        <authorList>
            <consortium name="RefSeq"/>
        </authorList>
    </citation>
    <scope>IDENTIFICATION</scope>
    <source>
        <tissue evidence="5">Brain</tissue>
    </source>
</reference>
<accession>A0AAJ7QLF6</accession>
<dbReference type="AlphaFoldDB" id="A0AAJ7QLF6"/>
<keyword evidence="1" id="KW-0472">Membrane</keyword>
<keyword evidence="1" id="KW-0812">Transmembrane</keyword>
<keyword evidence="2" id="KW-0732">Signal</keyword>
<sequence length="432" mass="46647">MSASLLLLLLLGGSQASHYYGTVMTFTPKETRDDGSIRVVFHYKLNFRSCTDSDSWDCVSGDCGTESVVVNIVDKEDGRWCQLEGLMTRQVSTDAPFQLRLDGGDWISVKNGVSNWRAVTKVDLRVRSDTGRPNRSPQTTILPALQVPSNCQRDFSLLAFDPDGDEVVCRYGDTAAGECNPCSPPSVLTISPRCTLSFHPTSSSNEGSYAVQVEMEDFSNQSVSRVPSDAFSKIPIRFALMVDPAVPSCTEGLYLPKFLPPTPVNGAQVFAYINHTLEITVKAEAANSQVSELLFSGPHNVVCQTGSEGQFNLSWTPSEDQDGENHPICFAVQAANDPTKYYSELRCVIVSVSSEPPTTVLPATTPQTTTPVPFIPVNETEVYSNRSEVLEESTGPDEETSGVGKVVGIVFGVGAVIAIAAVGIWAVRGSLL</sequence>